<dbReference type="Pfam" id="PF00271">
    <property type="entry name" value="Helicase_C"/>
    <property type="match status" value="1"/>
</dbReference>
<evidence type="ECO:0000259" key="2">
    <source>
        <dbReference type="PROSITE" id="PS51194"/>
    </source>
</evidence>
<dbReference type="InterPro" id="IPR038718">
    <property type="entry name" value="SNF2-like_sf"/>
</dbReference>
<dbReference type="PROSITE" id="PS51194">
    <property type="entry name" value="HELICASE_CTER"/>
    <property type="match status" value="1"/>
</dbReference>
<protein>
    <recommendedName>
        <fullName evidence="2">Helicase C-terminal domain-containing protein</fullName>
    </recommendedName>
</protein>
<dbReference type="InterPro" id="IPR027417">
    <property type="entry name" value="P-loop_NTPase"/>
</dbReference>
<accession>A0A0F9BDN6</accession>
<gene>
    <name evidence="3" type="ORF">LCGC14_2802460</name>
</gene>
<reference evidence="3" key="1">
    <citation type="journal article" date="2015" name="Nature">
        <title>Complex archaea that bridge the gap between prokaryotes and eukaryotes.</title>
        <authorList>
            <person name="Spang A."/>
            <person name="Saw J.H."/>
            <person name="Jorgensen S.L."/>
            <person name="Zaremba-Niedzwiedzka K."/>
            <person name="Martijn J."/>
            <person name="Lind A.E."/>
            <person name="van Eijk R."/>
            <person name="Schleper C."/>
            <person name="Guy L."/>
            <person name="Ettema T.J."/>
        </authorList>
    </citation>
    <scope>NUCLEOTIDE SEQUENCE</scope>
</reference>
<feature type="non-terminal residue" evidence="3">
    <location>
        <position position="409"/>
    </location>
</feature>
<name>A0A0F9BDN6_9ZZZZ</name>
<comment type="caution">
    <text evidence="3">The sequence shown here is derived from an EMBL/GenBank/DDBJ whole genome shotgun (WGS) entry which is preliminary data.</text>
</comment>
<dbReference type="Gene3D" id="3.40.50.300">
    <property type="entry name" value="P-loop containing nucleotide triphosphate hydrolases"/>
    <property type="match status" value="1"/>
</dbReference>
<dbReference type="CDD" id="cd18793">
    <property type="entry name" value="SF2_C_SNF"/>
    <property type="match status" value="1"/>
</dbReference>
<dbReference type="InterPro" id="IPR001650">
    <property type="entry name" value="Helicase_C-like"/>
</dbReference>
<keyword evidence="1" id="KW-0378">Hydrolase</keyword>
<dbReference type="SMART" id="SM00490">
    <property type="entry name" value="HELICc"/>
    <property type="match status" value="1"/>
</dbReference>
<dbReference type="EMBL" id="LAZR01052629">
    <property type="protein sequence ID" value="KKK82531.1"/>
    <property type="molecule type" value="Genomic_DNA"/>
</dbReference>
<dbReference type="InterPro" id="IPR049730">
    <property type="entry name" value="SNF2/RAD54-like_C"/>
</dbReference>
<feature type="non-terminal residue" evidence="3">
    <location>
        <position position="1"/>
    </location>
</feature>
<organism evidence="3">
    <name type="scientific">marine sediment metagenome</name>
    <dbReference type="NCBI Taxonomy" id="412755"/>
    <lineage>
        <taxon>unclassified sequences</taxon>
        <taxon>metagenomes</taxon>
        <taxon>ecological metagenomes</taxon>
    </lineage>
</organism>
<dbReference type="PANTHER" id="PTHR45766:SF6">
    <property type="entry name" value="SWI_SNF-RELATED MATRIX-ASSOCIATED ACTIN-DEPENDENT REGULATOR OF CHROMATIN SUBFAMILY A-LIKE PROTEIN 1"/>
    <property type="match status" value="1"/>
</dbReference>
<dbReference type="SUPFAM" id="SSF52540">
    <property type="entry name" value="P-loop containing nucleoside triphosphate hydrolases"/>
    <property type="match status" value="1"/>
</dbReference>
<dbReference type="AlphaFoldDB" id="A0A0F9BDN6"/>
<dbReference type="Gene3D" id="3.40.50.10810">
    <property type="entry name" value="Tandem AAA-ATPase domain"/>
    <property type="match status" value="1"/>
</dbReference>
<evidence type="ECO:0000313" key="3">
    <source>
        <dbReference type="EMBL" id="KKK82531.1"/>
    </source>
</evidence>
<feature type="domain" description="Helicase C-terminal" evidence="2">
    <location>
        <begin position="238"/>
        <end position="409"/>
    </location>
</feature>
<dbReference type="GO" id="GO:0016787">
    <property type="term" value="F:hydrolase activity"/>
    <property type="evidence" value="ECO:0007669"/>
    <property type="project" value="UniProtKB-KW"/>
</dbReference>
<dbReference type="PANTHER" id="PTHR45766">
    <property type="entry name" value="DNA ANNEALING HELICASE AND ENDONUCLEASE ZRANB3 FAMILY MEMBER"/>
    <property type="match status" value="1"/>
</dbReference>
<proteinExistence type="predicted"/>
<evidence type="ECO:0000256" key="1">
    <source>
        <dbReference type="ARBA" id="ARBA00022801"/>
    </source>
</evidence>
<sequence>GRYATDSLRTKAIRMLAPHFEHKIFVTATPHNGYEESFSALLELIDNQRFARGIPPSEEQKRAIMVRRLKDELPPRWDGTPRFHKRRLEAIEVDYSEKEKQVHGWLMDYTKLRQERARESSEKFATDFVLKLLKKRLFSSPAAFATTLAQHEKTLARAAERQAKTLRRPSLGILRKRIERVEEEYAEDETYEEATGDAVETASQIFQELTDEERDLLSKMRNWAEGASHRPDSKTETLIEWLHENIKPNGKWSDERVIIFTEYRKTQNYLQTLLSSAELATSERLLTLYGGMDEKNREQIKAAFQTNPKDSPVRILLATDAASEGIDLQKYCHRLIHIEIPWNPNRLEQRNGRIDRHGQNHAPLIYHFVSRDYKERLQAGTRSPVGLESDLEFLMRVAIKVEQIREDLG</sequence>